<sequence>MQKIIHIFVLAAALLRAAYPIYGQTPERYLVSEEEWLPNRTINSIFQDAEGLLWVGTGSGLYRYDGFQVKHFATHPKKTNTLFTNRVTDLGQDAQGNLLVSMESGLSLFNSKTETFSTLSRNIENFEQLRLTARGNAWIKAGRSRLYRLSYNAAATESNVSLQSGVKNYPDFAKTVGEIRDYSGWGKRDLLIGASLGLFRFDPVAQKLHSLRFDHPVTVLKVLQSGRLLIGTQNDGLFEVKIEKDSVSVVRQFRFGSHEIPGSDQITSLSEGPHGKILVSTLRAYYLAHDGSSPLDFRTPGNAAELLKDNNVRATYIDRTGVMWIGTLRGLLKIRPAALLSERIRIETPGYLPVNQRINTLFKENENRFWLKTKDDGAFLFDPVVEKFTRLALPETVSCFDKSEKGYMLAYGANRVFRVDATLPQPRLTEVMTSSQDIWCGLEISPGEWWFGCVRGGLLAYSDSGEMLYGNLLDRVNQQFDRVSTIYVMMRDSEQNVWIGSRGDGLLRISLRTGETKKYSGMKRAGSISRRILHLKEDSQGRIWVATREGGLYLYDAERDSFRQFTTAHGLPSNVVCAIGEDEAQHIIVSTDNGLAVYQESNPVAFQAYDQHDGIEFTDFSFRSVAETKDGVVYFGNSNGLYQVKLVGMPESGSARPDDTRPGFHWSSFRVVRNERSRQQLADRNNYLLEYDAQSGILLNSDENSFELTFSLLDFTDPSKNAYAYRLKGHRDEWKYILDGEPRVYFHDLPPGSYELEVRTADNHGRWSETIHSLKIAVSPPFWLSLPAYLLYALLLMALGFLTYRLFHRMNRLKARLAEEVQIVALQDQQMIYFSDLSHEIKNRLSMILGPLEKALSGKKVNQAVLNNLYEQTLRLKRISDQIMNLRKNEAGEFLLEVSEGSVFEVLERLCQETEPLAIVRDIRLHYTFGAEPKNTWFDEEVIEIILLNLLNNAIKYTPSGGTVRVTGEVLTLDKSDLPAEAPDAGQYLKCTVNDTGIGIPAAEVRNLFDRFYRASNAKQQSRRVGAGIGLDMVARLISKHRGFIDINSQEGDGTQVELYLPVEKKHFNLNEVKLSGQSVPILEKKSIAPPESPIESNTSKAKVLLVDDDPDLLEYLDESLDPYFETRLASDGEEAWNILLNQPIDLIISDLSMPGMNGLELLQHLKRNEELKHIPFIILTGRNSEAQKLICLQNGVDDFIDKPFSLNLIIWRARNLIDSRRLLRSQFGRTITVEPSLENEKSANELFIEQVVSLIEENMKNKLLSVEFLAEQCAMSRATFYRKMESLLDQPPSVFIRTYRLKKAAKMLQSGNYYVAEVAYQTGFSNPKYFSKCFQKEFGSTPTEYIKTLADAHSN</sequence>
<dbReference type="Pfam" id="PF00072">
    <property type="entry name" value="Response_reg"/>
    <property type="match status" value="1"/>
</dbReference>
<comment type="catalytic activity">
    <reaction evidence="1">
        <text>ATP + protein L-histidine = ADP + protein N-phospho-L-histidine.</text>
        <dbReference type="EC" id="2.7.13.3"/>
    </reaction>
</comment>
<keyword evidence="3 7" id="KW-0597">Phosphoprotein</keyword>
<dbReference type="SMART" id="SM00342">
    <property type="entry name" value="HTH_ARAC"/>
    <property type="match status" value="1"/>
</dbReference>
<evidence type="ECO:0000256" key="5">
    <source>
        <dbReference type="ARBA" id="ARBA00023125"/>
    </source>
</evidence>
<dbReference type="Pfam" id="PF07494">
    <property type="entry name" value="Reg_prop"/>
    <property type="match status" value="3"/>
</dbReference>
<dbReference type="InterPro" id="IPR003661">
    <property type="entry name" value="HisK_dim/P_dom"/>
</dbReference>
<feature type="transmembrane region" description="Helical" evidence="8">
    <location>
        <begin position="782"/>
        <end position="807"/>
    </location>
</feature>
<dbReference type="Gene3D" id="2.130.10.10">
    <property type="entry name" value="YVTN repeat-like/Quinoprotein amine dehydrogenase"/>
    <property type="match status" value="2"/>
</dbReference>
<dbReference type="PANTHER" id="PTHR43547:SF2">
    <property type="entry name" value="HYBRID SIGNAL TRANSDUCTION HISTIDINE KINASE C"/>
    <property type="match status" value="1"/>
</dbReference>
<keyword evidence="8" id="KW-0472">Membrane</keyword>
<keyword evidence="12" id="KW-0808">Transferase</keyword>
<dbReference type="InterPro" id="IPR011110">
    <property type="entry name" value="Reg_prop"/>
</dbReference>
<keyword evidence="13" id="KW-1185">Reference proteome</keyword>
<dbReference type="InterPro" id="IPR036890">
    <property type="entry name" value="HATPase_C_sf"/>
</dbReference>
<dbReference type="SUPFAM" id="SSF55874">
    <property type="entry name" value="ATPase domain of HSP90 chaperone/DNA topoisomerase II/histidine kinase"/>
    <property type="match status" value="1"/>
</dbReference>
<organism evidence="12 13">
    <name type="scientific">Persicitalea jodogahamensis</name>
    <dbReference type="NCBI Taxonomy" id="402147"/>
    <lineage>
        <taxon>Bacteria</taxon>
        <taxon>Pseudomonadati</taxon>
        <taxon>Bacteroidota</taxon>
        <taxon>Cytophagia</taxon>
        <taxon>Cytophagales</taxon>
        <taxon>Spirosomataceae</taxon>
        <taxon>Persicitalea</taxon>
    </lineage>
</organism>
<keyword evidence="5" id="KW-0238">DNA-binding</keyword>
<dbReference type="InterPro" id="IPR011047">
    <property type="entry name" value="Quinoprotein_ADH-like_sf"/>
</dbReference>
<dbReference type="Gene3D" id="3.30.565.10">
    <property type="entry name" value="Histidine kinase-like ATPase, C-terminal domain"/>
    <property type="match status" value="1"/>
</dbReference>
<dbReference type="SMART" id="SM00448">
    <property type="entry name" value="REC"/>
    <property type="match status" value="1"/>
</dbReference>
<keyword evidence="12" id="KW-0418">Kinase</keyword>
<evidence type="ECO:0000259" key="9">
    <source>
        <dbReference type="PROSITE" id="PS01124"/>
    </source>
</evidence>
<dbReference type="InterPro" id="IPR018062">
    <property type="entry name" value="HTH_AraC-typ_CS"/>
</dbReference>
<evidence type="ECO:0000256" key="1">
    <source>
        <dbReference type="ARBA" id="ARBA00000085"/>
    </source>
</evidence>
<evidence type="ECO:0000256" key="3">
    <source>
        <dbReference type="ARBA" id="ARBA00022553"/>
    </source>
</evidence>
<evidence type="ECO:0000259" key="11">
    <source>
        <dbReference type="PROSITE" id="PS50110"/>
    </source>
</evidence>
<feature type="modified residue" description="4-aspartylphosphate" evidence="7">
    <location>
        <position position="1151"/>
    </location>
</feature>
<dbReference type="PROSITE" id="PS50109">
    <property type="entry name" value="HIS_KIN"/>
    <property type="match status" value="1"/>
</dbReference>
<dbReference type="InterPro" id="IPR005467">
    <property type="entry name" value="His_kinase_dom"/>
</dbReference>
<dbReference type="EC" id="2.7.13.3" evidence="2"/>
<dbReference type="InterPro" id="IPR011123">
    <property type="entry name" value="Y_Y_Y"/>
</dbReference>
<evidence type="ECO:0000256" key="2">
    <source>
        <dbReference type="ARBA" id="ARBA00012438"/>
    </source>
</evidence>
<dbReference type="GO" id="GO:0043565">
    <property type="term" value="F:sequence-specific DNA binding"/>
    <property type="evidence" value="ECO:0007669"/>
    <property type="project" value="InterPro"/>
</dbReference>
<dbReference type="Gene3D" id="2.60.40.10">
    <property type="entry name" value="Immunoglobulins"/>
    <property type="match status" value="1"/>
</dbReference>
<dbReference type="InterPro" id="IPR003594">
    <property type="entry name" value="HATPase_dom"/>
</dbReference>
<gene>
    <name evidence="12" type="ORF">GCM10007390_45140</name>
</gene>
<dbReference type="SUPFAM" id="SSF50998">
    <property type="entry name" value="Quinoprotein alcohol dehydrogenase-like"/>
    <property type="match status" value="1"/>
</dbReference>
<dbReference type="InterPro" id="IPR009057">
    <property type="entry name" value="Homeodomain-like_sf"/>
</dbReference>
<keyword evidence="4" id="KW-0805">Transcription regulation</keyword>
<dbReference type="InterPro" id="IPR011006">
    <property type="entry name" value="CheY-like_superfamily"/>
</dbReference>
<proteinExistence type="predicted"/>
<dbReference type="PROSITE" id="PS01124">
    <property type="entry name" value="HTH_ARAC_FAMILY_2"/>
    <property type="match status" value="1"/>
</dbReference>
<dbReference type="InterPro" id="IPR015943">
    <property type="entry name" value="WD40/YVTN_repeat-like_dom_sf"/>
</dbReference>
<dbReference type="Pfam" id="PF12833">
    <property type="entry name" value="HTH_18"/>
    <property type="match status" value="1"/>
</dbReference>
<accession>A0A8J3DEW1</accession>
<dbReference type="Gene3D" id="1.10.10.60">
    <property type="entry name" value="Homeodomain-like"/>
    <property type="match status" value="1"/>
</dbReference>
<dbReference type="PANTHER" id="PTHR43547">
    <property type="entry name" value="TWO-COMPONENT HISTIDINE KINASE"/>
    <property type="match status" value="1"/>
</dbReference>
<feature type="domain" description="Response regulatory" evidence="11">
    <location>
        <begin position="1103"/>
        <end position="1218"/>
    </location>
</feature>
<feature type="domain" description="HTH araC/xylS-type" evidence="9">
    <location>
        <begin position="1250"/>
        <end position="1349"/>
    </location>
</feature>
<dbReference type="CDD" id="cd00082">
    <property type="entry name" value="HisKA"/>
    <property type="match status" value="1"/>
</dbReference>
<dbReference type="SUPFAM" id="SSF46689">
    <property type="entry name" value="Homeodomain-like"/>
    <property type="match status" value="1"/>
</dbReference>
<dbReference type="InterPro" id="IPR013783">
    <property type="entry name" value="Ig-like_fold"/>
</dbReference>
<reference evidence="12 13" key="1">
    <citation type="journal article" date="2014" name="Int. J. Syst. Evol. Microbiol.">
        <title>Complete genome sequence of Corynebacterium casei LMG S-19264T (=DSM 44701T), isolated from a smear-ripened cheese.</title>
        <authorList>
            <consortium name="US DOE Joint Genome Institute (JGI-PGF)"/>
            <person name="Walter F."/>
            <person name="Albersmeier A."/>
            <person name="Kalinowski J."/>
            <person name="Ruckert C."/>
        </authorList>
    </citation>
    <scope>NUCLEOTIDE SEQUENCE [LARGE SCALE GENOMIC DNA]</scope>
    <source>
        <strain evidence="12 13">KCTC 12866</strain>
    </source>
</reference>
<keyword evidence="6" id="KW-0804">Transcription</keyword>
<feature type="domain" description="Histidine kinase" evidence="10">
    <location>
        <begin position="836"/>
        <end position="1065"/>
    </location>
</feature>
<dbReference type="EMBL" id="BMXF01000006">
    <property type="protein sequence ID" value="GHB84874.1"/>
    <property type="molecule type" value="Genomic_DNA"/>
</dbReference>
<dbReference type="Pfam" id="PF02518">
    <property type="entry name" value="HATPase_c"/>
    <property type="match status" value="1"/>
</dbReference>
<evidence type="ECO:0000256" key="7">
    <source>
        <dbReference type="PROSITE-ProRule" id="PRU00169"/>
    </source>
</evidence>
<dbReference type="InterPro" id="IPR036097">
    <property type="entry name" value="HisK_dim/P_sf"/>
</dbReference>
<dbReference type="PROSITE" id="PS00041">
    <property type="entry name" value="HTH_ARAC_FAMILY_1"/>
    <property type="match status" value="1"/>
</dbReference>
<dbReference type="InterPro" id="IPR004358">
    <property type="entry name" value="Sig_transdc_His_kin-like_C"/>
</dbReference>
<keyword evidence="8" id="KW-0812">Transmembrane</keyword>
<evidence type="ECO:0000256" key="8">
    <source>
        <dbReference type="SAM" id="Phobius"/>
    </source>
</evidence>
<keyword evidence="8" id="KW-1133">Transmembrane helix</keyword>
<dbReference type="Proteomes" id="UP000598271">
    <property type="component" value="Unassembled WGS sequence"/>
</dbReference>
<dbReference type="InterPro" id="IPR018060">
    <property type="entry name" value="HTH_AraC"/>
</dbReference>
<dbReference type="Pfam" id="PF07495">
    <property type="entry name" value="Y_Y_Y"/>
    <property type="match status" value="1"/>
</dbReference>
<dbReference type="GO" id="GO:0000155">
    <property type="term" value="F:phosphorelay sensor kinase activity"/>
    <property type="evidence" value="ECO:0007669"/>
    <property type="project" value="InterPro"/>
</dbReference>
<protein>
    <recommendedName>
        <fullName evidence="2">histidine kinase</fullName>
        <ecNumber evidence="2">2.7.13.3</ecNumber>
    </recommendedName>
</protein>
<dbReference type="SMART" id="SM00387">
    <property type="entry name" value="HATPase_c"/>
    <property type="match status" value="1"/>
</dbReference>
<dbReference type="CDD" id="cd00075">
    <property type="entry name" value="HATPase"/>
    <property type="match status" value="1"/>
</dbReference>
<evidence type="ECO:0000256" key="6">
    <source>
        <dbReference type="ARBA" id="ARBA00023163"/>
    </source>
</evidence>
<dbReference type="PRINTS" id="PR00344">
    <property type="entry name" value="BCTRLSENSOR"/>
</dbReference>
<evidence type="ECO:0000313" key="13">
    <source>
        <dbReference type="Proteomes" id="UP000598271"/>
    </source>
</evidence>
<dbReference type="RefSeq" id="WP_189567749.1">
    <property type="nucleotide sequence ID" value="NZ_BMXF01000006.1"/>
</dbReference>
<dbReference type="GO" id="GO:0003700">
    <property type="term" value="F:DNA-binding transcription factor activity"/>
    <property type="evidence" value="ECO:0007669"/>
    <property type="project" value="InterPro"/>
</dbReference>
<comment type="caution">
    <text evidence="12">The sequence shown here is derived from an EMBL/GenBank/DDBJ whole genome shotgun (WGS) entry which is preliminary data.</text>
</comment>
<dbReference type="CDD" id="cd17574">
    <property type="entry name" value="REC_OmpR"/>
    <property type="match status" value="1"/>
</dbReference>
<dbReference type="InterPro" id="IPR001789">
    <property type="entry name" value="Sig_transdc_resp-reg_receiver"/>
</dbReference>
<name>A0A8J3DEW1_9BACT</name>
<dbReference type="PROSITE" id="PS50110">
    <property type="entry name" value="RESPONSE_REGULATORY"/>
    <property type="match status" value="1"/>
</dbReference>
<dbReference type="SUPFAM" id="SSF47384">
    <property type="entry name" value="Homodimeric domain of signal transducing histidine kinase"/>
    <property type="match status" value="1"/>
</dbReference>
<evidence type="ECO:0000313" key="12">
    <source>
        <dbReference type="EMBL" id="GHB84874.1"/>
    </source>
</evidence>
<dbReference type="SUPFAM" id="SSF52172">
    <property type="entry name" value="CheY-like"/>
    <property type="match status" value="1"/>
</dbReference>
<evidence type="ECO:0000259" key="10">
    <source>
        <dbReference type="PROSITE" id="PS50109"/>
    </source>
</evidence>
<evidence type="ECO:0000256" key="4">
    <source>
        <dbReference type="ARBA" id="ARBA00023015"/>
    </source>
</evidence>
<dbReference type="Gene3D" id="3.40.50.2300">
    <property type="match status" value="1"/>
</dbReference>